<evidence type="ECO:0000313" key="6">
    <source>
        <dbReference type="EMBL" id="CAH3039230.1"/>
    </source>
</evidence>
<dbReference type="SUPFAM" id="SSF52047">
    <property type="entry name" value="RNI-like"/>
    <property type="match status" value="1"/>
</dbReference>
<accession>A0AAU9VVG3</accession>
<comment type="caution">
    <text evidence="6">The sequence shown here is derived from an EMBL/GenBank/DDBJ whole genome shotgun (WGS) entry which is preliminary data.</text>
</comment>
<dbReference type="CDD" id="cd03801">
    <property type="entry name" value="GT4_PimA-like"/>
    <property type="match status" value="1"/>
</dbReference>
<reference evidence="6 7" key="1">
    <citation type="submission" date="2022-05" db="EMBL/GenBank/DDBJ databases">
        <authorList>
            <consortium name="Genoscope - CEA"/>
            <person name="William W."/>
        </authorList>
    </citation>
    <scope>NUCLEOTIDE SEQUENCE [LARGE SCALE GENOMIC DNA]</scope>
</reference>
<evidence type="ECO:0000256" key="1">
    <source>
        <dbReference type="ARBA" id="ARBA00022614"/>
    </source>
</evidence>
<dbReference type="InterPro" id="IPR051261">
    <property type="entry name" value="NLR"/>
</dbReference>
<evidence type="ECO:0000313" key="7">
    <source>
        <dbReference type="Proteomes" id="UP001159428"/>
    </source>
</evidence>
<feature type="coiled-coil region" evidence="3">
    <location>
        <begin position="790"/>
        <end position="840"/>
    </location>
</feature>
<dbReference type="SMART" id="SM00368">
    <property type="entry name" value="LRR_RI"/>
    <property type="match status" value="8"/>
</dbReference>
<evidence type="ECO:0000256" key="4">
    <source>
        <dbReference type="SAM" id="MobiDB-lite"/>
    </source>
</evidence>
<dbReference type="Gene3D" id="3.40.50.2000">
    <property type="entry name" value="Glycogen Phosphorylase B"/>
    <property type="match status" value="1"/>
</dbReference>
<dbReference type="Pfam" id="PF20694">
    <property type="entry name" value="TRADD-like_N"/>
    <property type="match status" value="1"/>
</dbReference>
<dbReference type="EMBL" id="CALNXJ010000005">
    <property type="protein sequence ID" value="CAH3039230.1"/>
    <property type="molecule type" value="Genomic_DNA"/>
</dbReference>
<dbReference type="Pfam" id="PF20706">
    <property type="entry name" value="GT4-conflict"/>
    <property type="match status" value="1"/>
</dbReference>
<keyword evidence="3" id="KW-0175">Coiled coil</keyword>
<dbReference type="Pfam" id="PF13516">
    <property type="entry name" value="LRR_6"/>
    <property type="match status" value="4"/>
</dbReference>
<keyword evidence="2" id="KW-0677">Repeat</keyword>
<dbReference type="InterPro" id="IPR032675">
    <property type="entry name" value="LRR_dom_sf"/>
</dbReference>
<dbReference type="Proteomes" id="UP001159428">
    <property type="component" value="Unassembled WGS sequence"/>
</dbReference>
<keyword evidence="1" id="KW-0433">Leucine-rich repeat</keyword>
<feature type="region of interest" description="Disordered" evidence="4">
    <location>
        <begin position="599"/>
        <end position="618"/>
    </location>
</feature>
<feature type="domain" description="TRADD-like N-terminal" evidence="5">
    <location>
        <begin position="504"/>
        <end position="558"/>
    </location>
</feature>
<evidence type="ECO:0000256" key="2">
    <source>
        <dbReference type="ARBA" id="ARBA00022737"/>
    </source>
</evidence>
<proteinExistence type="predicted"/>
<dbReference type="PANTHER" id="PTHR24106">
    <property type="entry name" value="NACHT, LRR AND CARD DOMAINS-CONTAINING"/>
    <property type="match status" value="1"/>
</dbReference>
<gene>
    <name evidence="6" type="ORF">PMEA_00026224</name>
</gene>
<name>A0AAU9VVG3_9CNID</name>
<feature type="compositionally biased region" description="Low complexity" evidence="4">
    <location>
        <begin position="686"/>
        <end position="699"/>
    </location>
</feature>
<protein>
    <recommendedName>
        <fullName evidence="5">TRADD-like N-terminal domain-containing protein</fullName>
    </recommendedName>
</protein>
<dbReference type="InterPro" id="IPR049341">
    <property type="entry name" value="TRADD-like_N"/>
</dbReference>
<evidence type="ECO:0000256" key="3">
    <source>
        <dbReference type="SAM" id="Coils"/>
    </source>
</evidence>
<sequence>MASSKASNAGSSYKEQREQKVLDVMFLCDEWKSSKGGLSTFNREFAINLAQATTGSMTIHCYVSNSDDRDREDAKQHGVNLITARSVPGSTDRLEGLKFSPSELPNPHLVIGHGRKLGCPAYSLLQNTKCKWIQFVHVYCEDLGKYKESATAAEDTIEENEKKHKMEIELCEAADAVVAVGSRLQRKYSRRLLNVEVKIITPGIFGRFSNESKLAVDRSVVKNFNVSLFGRAAFEDLSLKGYDVVANAIGSLGENFELTFVGSSPGEQRKVEQWFLDNTCINRNQLTIRRYCCEQEELKMMFYQSDLVALPSRTEGFGLVALEAISAGVPVLVSGESGIAEALQKVDGGNTVIVGSGENEDEWARRIREMYRESAEEREAKAVKLRENYRKVYSWKAECERFKGLIENVMKTANGGEMNIKVDVDDLKPEEQNMQTGMLATESVRCQEVQQGRASTTSAASVSVSYPQTVDLQTRKEELFISIVGNYFQTTPPRSGEEHNEFMEYVEKMRLIINGVSKGSLVITVKCESLMILEDLWTDYSSGHLGEVVQNCFVTEKILKELKLAELRLKTTMDVEEYNACKMFFEKDALRGASSSEFHSISSTSESPQNQEELKKWKQKTKIVEREKLKATSPLTVIPTTGHGKEIIGKAQGRKGMLPPLGSSTSDPEEELEELRMKLQTMKGASSSEFHSISSTSESPQKQEELKKWKQKTKIVETEKLKGMLPLHGSYTSDPEEELEELRMKLQIMKGSSSPPLLSTIDLEEKLGSICVNLKMLRVEGGFSFLQFSTIDLEKKLAELIMELQRLRMEGTLPPPELFIADLEDDLERLREKLNRLRMTGRSHPLVSTIEVELGELLKQLRKWWKEGSFPVLKFSTCYLEVLLAELSDELQRFGMEGTFLSPALLTADLEEKLKKLLTELERQRDKVSLPPTFSTIEVEVDELLKKFQKWRIEGGLSSEFHSTSSISESPQKKEQWEKSEQEAKIVETAKLEGMFPLPGSSTFDLEEELEELCKKLRIMEGSLHSLPTTDLKEKLEQVLEETEMLRMIGDFSFLQFSTIDLEKKLAELRMKLQRLRMEGTLPPPELFSTDLEDELERLTRLLMLEPREGMKGSLRSLFSTIYTVHELRQELEDVKVEALENAMYPTIRSGLAKFDVSLPGELQKYVSTLLNESAKLHFRKQVLQPPRVLEELREAMDKDELIAFLTIHIREGAWQVVLLFTDELPRVKLPRDWCGIIHNEDEDEEVSNEVIYSSTSGILNVWPTEYDPDLITLCKAITNRDWKVTRLILSRSRISDEGLKNLSTALPQSELYSLTLHGNDLQSQGLKYLCEVLISSDCHLTSLNVSFNRLGDEGIVLLSNALTSVNCRLTTLNVSDNRWGDEGIEYLCNALTSIDCTLTSLNVSDNKFGDEGIMHLCNALTSVNCRLTSLNASYIQWGEKGLKHLCDGLTSSNCVLTKLKIGSIRLGDGGIKELSGALTNGFCTLTSLDISNNKFGDEGIKHLCKALTDTNCKLRSLDYHGNRNVTDKGRKYLSQMLTGTDWEVRGAQLSRSTTK</sequence>
<dbReference type="SUPFAM" id="SSF53756">
    <property type="entry name" value="UDP-Glycosyltransferase/glycogen phosphorylase"/>
    <property type="match status" value="1"/>
</dbReference>
<keyword evidence="7" id="KW-1185">Reference proteome</keyword>
<dbReference type="InterPro" id="IPR001611">
    <property type="entry name" value="Leu-rich_rpt"/>
</dbReference>
<evidence type="ECO:0000259" key="5">
    <source>
        <dbReference type="Pfam" id="PF20694"/>
    </source>
</evidence>
<feature type="region of interest" description="Disordered" evidence="4">
    <location>
        <begin position="680"/>
        <end position="706"/>
    </location>
</feature>
<organism evidence="6 7">
    <name type="scientific">Pocillopora meandrina</name>
    <dbReference type="NCBI Taxonomy" id="46732"/>
    <lineage>
        <taxon>Eukaryota</taxon>
        <taxon>Metazoa</taxon>
        <taxon>Cnidaria</taxon>
        <taxon>Anthozoa</taxon>
        <taxon>Hexacorallia</taxon>
        <taxon>Scleractinia</taxon>
        <taxon>Astrocoeniina</taxon>
        <taxon>Pocilloporidae</taxon>
        <taxon>Pocillopora</taxon>
    </lineage>
</organism>
<dbReference type="Gene3D" id="3.80.10.10">
    <property type="entry name" value="Ribonuclease Inhibitor"/>
    <property type="match status" value="2"/>
</dbReference>